<feature type="transmembrane region" description="Helical" evidence="1">
    <location>
        <begin position="7"/>
        <end position="25"/>
    </location>
</feature>
<keyword evidence="3" id="KW-1185">Reference proteome</keyword>
<reference evidence="2 3" key="1">
    <citation type="submission" date="2023-01" db="EMBL/GenBank/DDBJ databases">
        <title>Analysis of 21 Apiospora genomes using comparative genomics revels a genus with tremendous synthesis potential of carbohydrate active enzymes and secondary metabolites.</title>
        <authorList>
            <person name="Sorensen T."/>
        </authorList>
    </citation>
    <scope>NUCLEOTIDE SEQUENCE [LARGE SCALE GENOMIC DNA]</scope>
    <source>
        <strain evidence="2 3">CBS 20057</strain>
    </source>
</reference>
<dbReference type="PANTHER" id="PTHR33927">
    <property type="entry name" value="TRANSMEMBRANE PROTEIN"/>
    <property type="match status" value="1"/>
</dbReference>
<dbReference type="EMBL" id="JAQQWI010000018">
    <property type="protein sequence ID" value="KAK8001110.1"/>
    <property type="molecule type" value="Genomic_DNA"/>
</dbReference>
<keyword evidence="1" id="KW-0812">Transmembrane</keyword>
<evidence type="ECO:0000256" key="1">
    <source>
        <dbReference type="SAM" id="Phobius"/>
    </source>
</evidence>
<feature type="transmembrane region" description="Helical" evidence="1">
    <location>
        <begin position="185"/>
        <end position="207"/>
    </location>
</feature>
<protein>
    <submittedName>
        <fullName evidence="2">Integral membrane protein TmpA</fullName>
    </submittedName>
</protein>
<dbReference type="Proteomes" id="UP001396898">
    <property type="component" value="Unassembled WGS sequence"/>
</dbReference>
<keyword evidence="1" id="KW-1133">Transmembrane helix</keyword>
<keyword evidence="1" id="KW-0472">Membrane</keyword>
<evidence type="ECO:0000313" key="3">
    <source>
        <dbReference type="Proteomes" id="UP001396898"/>
    </source>
</evidence>
<proteinExistence type="predicted"/>
<accession>A0ABR1R6K1</accession>
<organism evidence="2 3">
    <name type="scientific">Apiospora marii</name>
    <dbReference type="NCBI Taxonomy" id="335849"/>
    <lineage>
        <taxon>Eukaryota</taxon>
        <taxon>Fungi</taxon>
        <taxon>Dikarya</taxon>
        <taxon>Ascomycota</taxon>
        <taxon>Pezizomycotina</taxon>
        <taxon>Sordariomycetes</taxon>
        <taxon>Xylariomycetidae</taxon>
        <taxon>Amphisphaeriales</taxon>
        <taxon>Apiosporaceae</taxon>
        <taxon>Apiospora</taxon>
    </lineage>
</organism>
<comment type="caution">
    <text evidence="2">The sequence shown here is derived from an EMBL/GenBank/DDBJ whole genome shotgun (WGS) entry which is preliminary data.</text>
</comment>
<feature type="transmembrane region" description="Helical" evidence="1">
    <location>
        <begin position="157"/>
        <end position="173"/>
    </location>
</feature>
<gene>
    <name evidence="2" type="ORF">PG991_013332</name>
</gene>
<dbReference type="InterPro" id="IPR052979">
    <property type="entry name" value="Adenylate-forming_domain"/>
</dbReference>
<dbReference type="PANTHER" id="PTHR33927:SF3">
    <property type="entry name" value="INTEGRAL MEMBRANE PROTEIN TMPA"/>
    <property type="match status" value="1"/>
</dbReference>
<feature type="transmembrane region" description="Helical" evidence="1">
    <location>
        <begin position="37"/>
        <end position="57"/>
    </location>
</feature>
<name>A0ABR1R6K1_9PEZI</name>
<feature type="transmembrane region" description="Helical" evidence="1">
    <location>
        <begin position="78"/>
        <end position="104"/>
    </location>
</feature>
<sequence length="419" mass="46368">MLNTYRRLFSLVFIANVAVFVAVAVRGPSPSTLIDAVAANLLASGLARQPLVVNLLFRTLCMIPQSAPLRLRRLACKIFHLGGVHSGCGVAAFVWYIGFVAYYTRDDFVPSSPTSVAVLVIAYAVLVLLACMIAVAYPQFRIVRHDWFELTHRFSSWATMLLVWALVLTMAAADEETQPMGMFLAISPAFWMLLVTTAAIIHPWLLLRRIEVVPEPLSKHAIRLHFTHTSVAFGQGLSVSQHPLRDWHSFAAFPNRHDSPATRFSLLVSRAGDWTAAAIAQPPRRLWTRGVPLHGFGYVLRLFPRVVLVTTGSGIGPCLSFLADEQRRPAMRVLWQTRDPAATYGARVLGLVRRMDPEPVVIDTSDGGGRRDLLPIAVRLYREFEAEAVGVISNGTLTKKLVYELESQGIPAYGPIFDS</sequence>
<evidence type="ECO:0000313" key="2">
    <source>
        <dbReference type="EMBL" id="KAK8001110.1"/>
    </source>
</evidence>
<feature type="transmembrane region" description="Helical" evidence="1">
    <location>
        <begin position="116"/>
        <end position="137"/>
    </location>
</feature>